<name>A0AAV2ENS7_9ROSI</name>
<gene>
    <name evidence="1" type="ORF">LTRI10_LOCUS28368</name>
</gene>
<dbReference type="Proteomes" id="UP001497516">
    <property type="component" value="Chromosome 5"/>
</dbReference>
<dbReference type="AlphaFoldDB" id="A0AAV2ENS7"/>
<organism evidence="1 2">
    <name type="scientific">Linum trigynum</name>
    <dbReference type="NCBI Taxonomy" id="586398"/>
    <lineage>
        <taxon>Eukaryota</taxon>
        <taxon>Viridiplantae</taxon>
        <taxon>Streptophyta</taxon>
        <taxon>Embryophyta</taxon>
        <taxon>Tracheophyta</taxon>
        <taxon>Spermatophyta</taxon>
        <taxon>Magnoliopsida</taxon>
        <taxon>eudicotyledons</taxon>
        <taxon>Gunneridae</taxon>
        <taxon>Pentapetalae</taxon>
        <taxon>rosids</taxon>
        <taxon>fabids</taxon>
        <taxon>Malpighiales</taxon>
        <taxon>Linaceae</taxon>
        <taxon>Linum</taxon>
    </lineage>
</organism>
<proteinExistence type="predicted"/>
<dbReference type="EMBL" id="OZ034818">
    <property type="protein sequence ID" value="CAL1387377.1"/>
    <property type="molecule type" value="Genomic_DNA"/>
</dbReference>
<sequence length="106" mass="11871">MVRILHWHQGRPAELQGSLIFPQVIEESLRAEKSKKKSLLLAHVDFGSNIHGFSSLSLVEVRNSSSDEEKIADDNEGVILSQIAIVLGSIHHQILVWGETEIYKKS</sequence>
<evidence type="ECO:0000313" key="2">
    <source>
        <dbReference type="Proteomes" id="UP001497516"/>
    </source>
</evidence>
<accession>A0AAV2ENS7</accession>
<evidence type="ECO:0000313" key="1">
    <source>
        <dbReference type="EMBL" id="CAL1387377.1"/>
    </source>
</evidence>
<keyword evidence="2" id="KW-1185">Reference proteome</keyword>
<reference evidence="1 2" key="1">
    <citation type="submission" date="2024-04" db="EMBL/GenBank/DDBJ databases">
        <authorList>
            <person name="Fracassetti M."/>
        </authorList>
    </citation>
    <scope>NUCLEOTIDE SEQUENCE [LARGE SCALE GENOMIC DNA]</scope>
</reference>
<protein>
    <submittedName>
        <fullName evidence="1">Uncharacterized protein</fullName>
    </submittedName>
</protein>